<keyword evidence="2" id="KW-1133">Transmembrane helix</keyword>
<dbReference type="EMBL" id="CAKMRJ010005634">
    <property type="protein sequence ID" value="CAH1447925.1"/>
    <property type="molecule type" value="Genomic_DNA"/>
</dbReference>
<evidence type="ECO:0000313" key="4">
    <source>
        <dbReference type="Proteomes" id="UP001157418"/>
    </source>
</evidence>
<gene>
    <name evidence="3" type="ORF">LVIROSA_LOCUS33497</name>
</gene>
<dbReference type="AlphaFoldDB" id="A0AAU9PCL4"/>
<dbReference type="InterPro" id="IPR040304">
    <property type="entry name" value="ATG8-IP-1/2"/>
</dbReference>
<reference evidence="3 4" key="1">
    <citation type="submission" date="2022-01" db="EMBL/GenBank/DDBJ databases">
        <authorList>
            <person name="Xiong W."/>
            <person name="Schranz E."/>
        </authorList>
    </citation>
    <scope>NUCLEOTIDE SEQUENCE [LARGE SCALE GENOMIC DNA]</scope>
</reference>
<feature type="compositionally biased region" description="Basic and acidic residues" evidence="1">
    <location>
        <begin position="1"/>
        <end position="18"/>
    </location>
</feature>
<feature type="region of interest" description="Disordered" evidence="1">
    <location>
        <begin position="172"/>
        <end position="195"/>
    </location>
</feature>
<accession>A0AAU9PCL4</accession>
<keyword evidence="2" id="KW-0812">Transmembrane</keyword>
<protein>
    <submittedName>
        <fullName evidence="3">Uncharacterized protein</fullName>
    </submittedName>
</protein>
<evidence type="ECO:0000256" key="2">
    <source>
        <dbReference type="SAM" id="Phobius"/>
    </source>
</evidence>
<organism evidence="3 4">
    <name type="scientific">Lactuca virosa</name>
    <dbReference type="NCBI Taxonomy" id="75947"/>
    <lineage>
        <taxon>Eukaryota</taxon>
        <taxon>Viridiplantae</taxon>
        <taxon>Streptophyta</taxon>
        <taxon>Embryophyta</taxon>
        <taxon>Tracheophyta</taxon>
        <taxon>Spermatophyta</taxon>
        <taxon>Magnoliopsida</taxon>
        <taxon>eudicotyledons</taxon>
        <taxon>Gunneridae</taxon>
        <taxon>Pentapetalae</taxon>
        <taxon>asterids</taxon>
        <taxon>campanulids</taxon>
        <taxon>Asterales</taxon>
        <taxon>Asteraceae</taxon>
        <taxon>Cichorioideae</taxon>
        <taxon>Cichorieae</taxon>
        <taxon>Lactucinae</taxon>
        <taxon>Lactuca</taxon>
    </lineage>
</organism>
<feature type="transmembrane region" description="Helical" evidence="2">
    <location>
        <begin position="223"/>
        <end position="242"/>
    </location>
</feature>
<dbReference type="Proteomes" id="UP001157418">
    <property type="component" value="Unassembled WGS sequence"/>
</dbReference>
<sequence>MRNDACTKTEMADKEEGHATAPKGADWEVVSLTASAYAAAPGGNIPELKHEEKGEVVDKDKVETSNTLFMSTHFVLPPKQDTEIFDQLDDSESIKDKEIYDVKKLTELHDYHKIPFSNEKLALGDTDFTENTTLSSLNMGAKEQSIYTSPALDSLHSEATMGVKNIDDEMRELDESVHSSEEPKEDNNHNHDGSGSGCGVPYGVWLKKQAVSLYAHTKETSTFWSIFAAAAVMGIVIIGQQWQHERWQVLRHELKFRIHDERMRMMTGLKDAIIGGNRRDFLVNGSISRDR</sequence>
<name>A0AAU9PCL4_9ASTR</name>
<feature type="compositionally biased region" description="Basic and acidic residues" evidence="1">
    <location>
        <begin position="172"/>
        <end position="192"/>
    </location>
</feature>
<keyword evidence="2" id="KW-0472">Membrane</keyword>
<proteinExistence type="predicted"/>
<feature type="region of interest" description="Disordered" evidence="1">
    <location>
        <begin position="1"/>
        <end position="22"/>
    </location>
</feature>
<keyword evidence="4" id="KW-1185">Reference proteome</keyword>
<dbReference type="PANTHER" id="PTHR34797:SF12">
    <property type="entry name" value="ATG8-INTERACTING PROTEIN 1_2"/>
    <property type="match status" value="1"/>
</dbReference>
<dbReference type="PANTHER" id="PTHR34797">
    <property type="entry name" value="ATG8-INTERACTING PROTEIN 2"/>
    <property type="match status" value="1"/>
</dbReference>
<evidence type="ECO:0000313" key="3">
    <source>
        <dbReference type="EMBL" id="CAH1447925.1"/>
    </source>
</evidence>
<comment type="caution">
    <text evidence="3">The sequence shown here is derived from an EMBL/GenBank/DDBJ whole genome shotgun (WGS) entry which is preliminary data.</text>
</comment>
<evidence type="ECO:0000256" key="1">
    <source>
        <dbReference type="SAM" id="MobiDB-lite"/>
    </source>
</evidence>